<comment type="caution">
    <text evidence="2">The sequence shown here is derived from an EMBL/GenBank/DDBJ whole genome shotgun (WGS) entry which is preliminary data.</text>
</comment>
<proteinExistence type="inferred from homology"/>
<dbReference type="InterPro" id="IPR027396">
    <property type="entry name" value="DsrEFH-like"/>
</dbReference>
<dbReference type="InterPro" id="IPR003787">
    <property type="entry name" value="Sulphur_relay_DsrE/F-like"/>
</dbReference>
<dbReference type="AlphaFoldDB" id="A0A099KCB4"/>
<dbReference type="NCBIfam" id="TIGR03010">
    <property type="entry name" value="sulf_tusC_dsrF"/>
    <property type="match status" value="1"/>
</dbReference>
<dbReference type="RefSeq" id="WP_052094077.1">
    <property type="nucleotide sequence ID" value="NZ_JQEC01000071.1"/>
</dbReference>
<name>A0A099KCB4_COLPS</name>
<evidence type="ECO:0000313" key="2">
    <source>
        <dbReference type="EMBL" id="KGJ87647.1"/>
    </source>
</evidence>
<organism evidence="2 3">
    <name type="scientific">Colwellia psychrerythraea</name>
    <name type="common">Vibrio psychroerythus</name>
    <dbReference type="NCBI Taxonomy" id="28229"/>
    <lineage>
        <taxon>Bacteria</taxon>
        <taxon>Pseudomonadati</taxon>
        <taxon>Pseudomonadota</taxon>
        <taxon>Gammaproteobacteria</taxon>
        <taxon>Alteromonadales</taxon>
        <taxon>Colwelliaceae</taxon>
        <taxon>Colwellia</taxon>
    </lineage>
</organism>
<dbReference type="SUPFAM" id="SSF75169">
    <property type="entry name" value="DsrEFH-like"/>
    <property type="match status" value="1"/>
</dbReference>
<protein>
    <submittedName>
        <fullName evidence="2">Sulfur relay protein TusC/DsrF</fullName>
    </submittedName>
</protein>
<comment type="similarity">
    <text evidence="1">Belongs to the DsrF/TusC family.</text>
</comment>
<dbReference type="PATRIC" id="fig|28229.3.peg.4302"/>
<dbReference type="PANTHER" id="PTHR38780:SF1">
    <property type="entry name" value="PROTEIN TUSC"/>
    <property type="match status" value="1"/>
</dbReference>
<dbReference type="PANTHER" id="PTHR38780">
    <property type="entry name" value="PROTEIN TUSC"/>
    <property type="match status" value="1"/>
</dbReference>
<dbReference type="Proteomes" id="UP000029868">
    <property type="component" value="Unassembled WGS sequence"/>
</dbReference>
<dbReference type="EMBL" id="JQEC01000071">
    <property type="protein sequence ID" value="KGJ87647.1"/>
    <property type="molecule type" value="Genomic_DNA"/>
</dbReference>
<evidence type="ECO:0000313" key="3">
    <source>
        <dbReference type="Proteomes" id="UP000029868"/>
    </source>
</evidence>
<dbReference type="Pfam" id="PF02635">
    <property type="entry name" value="DsrE"/>
    <property type="match status" value="1"/>
</dbReference>
<dbReference type="OrthoDB" id="9789418at2"/>
<dbReference type="NCBIfam" id="NF001238">
    <property type="entry name" value="PRK00211.1"/>
    <property type="match status" value="1"/>
</dbReference>
<evidence type="ECO:0000256" key="1">
    <source>
        <dbReference type="ARBA" id="ARBA00005996"/>
    </source>
</evidence>
<sequence length="132" mass="14791">MTSTNQITTPDYPKETGLAIINSKAPFSSNHGKDALDIALIFGSFEQKVSLFFQGDGVYQLIADQDGSLVSIKDYLKTFSAFEFYDIEDIYVCQQSLVNRQLEEVFHIDGVQVQTSSEFSAALNAHQHVLRF</sequence>
<dbReference type="InterPro" id="IPR017462">
    <property type="entry name" value="Sulphur_relay_TusC/DsrF"/>
</dbReference>
<accession>A0A099KCB4</accession>
<dbReference type="Gene3D" id="3.40.1260.10">
    <property type="entry name" value="DsrEFH-like"/>
    <property type="match status" value="1"/>
</dbReference>
<gene>
    <name evidence="2" type="ORF">GAB14E_4325</name>
</gene>
<reference evidence="2 3" key="1">
    <citation type="submission" date="2014-08" db="EMBL/GenBank/DDBJ databases">
        <title>Genomic and Phenotypic Diversity of Colwellia psychrerythraea strains from Disparate Marine Basins.</title>
        <authorList>
            <person name="Techtmann S.M."/>
            <person name="Stelling S.C."/>
            <person name="Utturkar S.M."/>
            <person name="Alshibli N."/>
            <person name="Harris A."/>
            <person name="Brown S.D."/>
            <person name="Hazen T.C."/>
        </authorList>
    </citation>
    <scope>NUCLEOTIDE SEQUENCE [LARGE SCALE GENOMIC DNA]</scope>
    <source>
        <strain evidence="2 3">GAB14E</strain>
    </source>
</reference>